<dbReference type="Proteomes" id="UP001519887">
    <property type="component" value="Unassembled WGS sequence"/>
</dbReference>
<dbReference type="InterPro" id="IPR004268">
    <property type="entry name" value="MurJ"/>
</dbReference>
<feature type="transmembrane region" description="Helical" evidence="8">
    <location>
        <begin position="42"/>
        <end position="60"/>
    </location>
</feature>
<name>A0ABS7CIB0_9BACL</name>
<organism evidence="9 10">
    <name type="scientific">Paenibacillus sepulcri</name>
    <dbReference type="NCBI Taxonomy" id="359917"/>
    <lineage>
        <taxon>Bacteria</taxon>
        <taxon>Bacillati</taxon>
        <taxon>Bacillota</taxon>
        <taxon>Bacilli</taxon>
        <taxon>Bacillales</taxon>
        <taxon>Paenibacillaceae</taxon>
        <taxon>Paenibacillus</taxon>
    </lineage>
</organism>
<accession>A0ABS7CIB0</accession>
<evidence type="ECO:0000313" key="10">
    <source>
        <dbReference type="Proteomes" id="UP001519887"/>
    </source>
</evidence>
<gene>
    <name evidence="9" type="ORF">K0U00_40365</name>
</gene>
<dbReference type="EMBL" id="JAHZIK010002163">
    <property type="protein sequence ID" value="MBW7460336.1"/>
    <property type="molecule type" value="Genomic_DNA"/>
</dbReference>
<keyword evidence="3 8" id="KW-0812">Transmembrane</keyword>
<evidence type="ECO:0000256" key="2">
    <source>
        <dbReference type="ARBA" id="ARBA00022475"/>
    </source>
</evidence>
<keyword evidence="6 8" id="KW-1133">Transmembrane helix</keyword>
<keyword evidence="4" id="KW-0133">Cell shape</keyword>
<evidence type="ECO:0000256" key="1">
    <source>
        <dbReference type="ARBA" id="ARBA00004651"/>
    </source>
</evidence>
<proteinExistence type="predicted"/>
<feature type="transmembrane region" description="Helical" evidence="8">
    <location>
        <begin position="196"/>
        <end position="216"/>
    </location>
</feature>
<keyword evidence="7 8" id="KW-0472">Membrane</keyword>
<evidence type="ECO:0000313" key="9">
    <source>
        <dbReference type="EMBL" id="MBW7460336.1"/>
    </source>
</evidence>
<comment type="caution">
    <text evidence="9">The sequence shown here is derived from an EMBL/GenBank/DDBJ whole genome shotgun (WGS) entry which is preliminary data.</text>
</comment>
<feature type="transmembrane region" description="Helical" evidence="8">
    <location>
        <begin position="165"/>
        <end position="184"/>
    </location>
</feature>
<feature type="transmembrane region" description="Helical" evidence="8">
    <location>
        <begin position="108"/>
        <end position="125"/>
    </location>
</feature>
<keyword evidence="5" id="KW-0573">Peptidoglycan synthesis</keyword>
<dbReference type="PANTHER" id="PTHR30250:SF24">
    <property type="entry name" value="STAGE V SPORULATION PROTEIN B"/>
    <property type="match status" value="1"/>
</dbReference>
<evidence type="ECO:0000256" key="6">
    <source>
        <dbReference type="ARBA" id="ARBA00022989"/>
    </source>
</evidence>
<evidence type="ECO:0000256" key="7">
    <source>
        <dbReference type="ARBA" id="ARBA00023136"/>
    </source>
</evidence>
<feature type="transmembrane region" description="Helical" evidence="8">
    <location>
        <begin position="80"/>
        <end position="101"/>
    </location>
</feature>
<evidence type="ECO:0000256" key="4">
    <source>
        <dbReference type="ARBA" id="ARBA00022960"/>
    </source>
</evidence>
<keyword evidence="10" id="KW-1185">Reference proteome</keyword>
<dbReference type="InterPro" id="IPR050833">
    <property type="entry name" value="Poly_Biosynth_Transport"/>
</dbReference>
<protein>
    <submittedName>
        <fullName evidence="9">Polysaccharide biosynthesis C-terminal domain-containing protein</fullName>
    </submittedName>
</protein>
<comment type="subcellular location">
    <subcellularLocation>
        <location evidence="1">Cell membrane</location>
        <topology evidence="1">Multi-pass membrane protein</topology>
    </subcellularLocation>
</comment>
<feature type="non-terminal residue" evidence="9">
    <location>
        <position position="1"/>
    </location>
</feature>
<dbReference type="Pfam" id="PF03023">
    <property type="entry name" value="MurJ"/>
    <property type="match status" value="1"/>
</dbReference>
<evidence type="ECO:0000256" key="5">
    <source>
        <dbReference type="ARBA" id="ARBA00022984"/>
    </source>
</evidence>
<keyword evidence="2" id="KW-1003">Cell membrane</keyword>
<dbReference type="PANTHER" id="PTHR30250">
    <property type="entry name" value="PST FAMILY PREDICTED COLANIC ACID TRANSPORTER"/>
    <property type="match status" value="1"/>
</dbReference>
<reference evidence="9 10" key="1">
    <citation type="submission" date="2021-07" db="EMBL/GenBank/DDBJ databases">
        <title>Paenibacillus radiodurans sp. nov., isolated from the southeastern edge of Tengger Desert.</title>
        <authorList>
            <person name="Zhang G."/>
        </authorList>
    </citation>
    <scope>NUCLEOTIDE SEQUENCE [LARGE SCALE GENOMIC DNA]</scope>
    <source>
        <strain evidence="9 10">CCM 7311</strain>
    </source>
</reference>
<feature type="transmembrane region" description="Helical" evidence="8">
    <location>
        <begin position="131"/>
        <end position="153"/>
    </location>
</feature>
<evidence type="ECO:0000256" key="8">
    <source>
        <dbReference type="SAM" id="Phobius"/>
    </source>
</evidence>
<sequence length="232" mass="25308">AFPLLFMPSFITQSLSTALVPAIGEAAANKNGLLIHERMNQALGLGLLIGAPATVILFEWATPLTTLVYNAPEAGLLLKILAPMFFLHYFDAPLHAILLGLGRANATLWNFVVATVFKAVSIFVFGSQFGIIGVTYGIGIGIIMQTLLNFLSISSSIGFYWSIQPYIKAGLSMVLMALCGRWTFDYLTLQELPLLWSVIGSIAASLLLYFAALLLMDTLKWKYTRGTISIPR</sequence>
<evidence type="ECO:0000256" key="3">
    <source>
        <dbReference type="ARBA" id="ARBA00022692"/>
    </source>
</evidence>